<keyword evidence="1" id="KW-0489">Methyltransferase</keyword>
<evidence type="ECO:0000313" key="4">
    <source>
        <dbReference type="Proteomes" id="UP001208689"/>
    </source>
</evidence>
<gene>
    <name evidence="3" type="ORF">NEF87_004325</name>
</gene>
<dbReference type="Pfam" id="PF13578">
    <property type="entry name" value="Methyltransf_24"/>
    <property type="match status" value="1"/>
</dbReference>
<sequence length="263" mass="30519">MKNQSALKRLIINLKYNGIKITFQKMIFFSFLGVGRLFRSNFPISRLIKKYKKIMADVDSIEEIYDNVCQIKYLNVDIKPLQVRKEILALLQKVKDIKPKIIVEIGTNKGGTLALYTNVSQSDTKLISLDLPSGQFGGGYPEWKIPLYKSFARENQQIKLIRADSHELESLEILKNELNGQEIDFLFIDGDHTYEGIKQDFEMYSPLVRSKGMIAFHDIVVHENIDEVNVFQFWNEIKENYEYIENVEDWDQKSCGIGIIIKP</sequence>
<dbReference type="PANTHER" id="PTHR40048:SF1">
    <property type="entry name" value="RHAMNOSYL O-METHYLTRANSFERASE"/>
    <property type="match status" value="1"/>
</dbReference>
<evidence type="ECO:0000313" key="3">
    <source>
        <dbReference type="EMBL" id="UYP48040.1"/>
    </source>
</evidence>
<evidence type="ECO:0000256" key="2">
    <source>
        <dbReference type="ARBA" id="ARBA00022679"/>
    </source>
</evidence>
<name>A0ABY6HWZ0_9ARCH</name>
<dbReference type="Proteomes" id="UP001208689">
    <property type="component" value="Chromosome"/>
</dbReference>
<proteinExistence type="predicted"/>
<dbReference type="SUPFAM" id="SSF53335">
    <property type="entry name" value="S-adenosyl-L-methionine-dependent methyltransferases"/>
    <property type="match status" value="1"/>
</dbReference>
<reference evidence="3" key="1">
    <citation type="submission" date="2022-09" db="EMBL/GenBank/DDBJ databases">
        <title>Actin cytoskeleton and complex cell architecture in an #Asgard archaeon.</title>
        <authorList>
            <person name="Ponce Toledo R.I."/>
            <person name="Schleper C."/>
            <person name="Rodrigues Oliveira T."/>
            <person name="Wollweber F."/>
            <person name="Xu J."/>
            <person name="Rittmann S."/>
            <person name="Klingl A."/>
            <person name="Pilhofer M."/>
        </authorList>
    </citation>
    <scope>NUCLEOTIDE SEQUENCE</scope>
    <source>
        <strain evidence="3">B-35</strain>
    </source>
</reference>
<accession>A0ABY6HWZ0</accession>
<organism evidence="3 4">
    <name type="scientific">Candidatus Lokiarchaeum ossiferum</name>
    <dbReference type="NCBI Taxonomy" id="2951803"/>
    <lineage>
        <taxon>Archaea</taxon>
        <taxon>Promethearchaeati</taxon>
        <taxon>Promethearchaeota</taxon>
        <taxon>Promethearchaeia</taxon>
        <taxon>Promethearchaeales</taxon>
        <taxon>Promethearchaeaceae</taxon>
        <taxon>Candidatus Lokiarchaeum</taxon>
    </lineage>
</organism>
<evidence type="ECO:0000256" key="1">
    <source>
        <dbReference type="ARBA" id="ARBA00022603"/>
    </source>
</evidence>
<keyword evidence="4" id="KW-1185">Reference proteome</keyword>
<evidence type="ECO:0008006" key="5">
    <source>
        <dbReference type="Google" id="ProtNLM"/>
    </source>
</evidence>
<dbReference type="PANTHER" id="PTHR40048">
    <property type="entry name" value="RHAMNOSYL O-METHYLTRANSFERASE"/>
    <property type="match status" value="1"/>
</dbReference>
<keyword evidence="2" id="KW-0808">Transferase</keyword>
<dbReference type="Gene3D" id="3.40.50.150">
    <property type="entry name" value="Vaccinia Virus protein VP39"/>
    <property type="match status" value="1"/>
</dbReference>
<protein>
    <recommendedName>
        <fullName evidence="5">Class I SAM-dependent methyltransferase</fullName>
    </recommendedName>
</protein>
<dbReference type="InterPro" id="IPR029063">
    <property type="entry name" value="SAM-dependent_MTases_sf"/>
</dbReference>
<dbReference type="EMBL" id="CP104013">
    <property type="protein sequence ID" value="UYP48040.1"/>
    <property type="molecule type" value="Genomic_DNA"/>
</dbReference>